<sequence length="81" mass="9087">MQTDYLEIKEAETELVQKVAALIRIRREELGMGQVLLSKLSGVERANISRIERGKRPGLTFGIVVKLFTALKIDFAAIDDL</sequence>
<name>A0ABP3VHG2_9FLAO</name>
<accession>A0ABP3VHG2</accession>
<keyword evidence="3" id="KW-1185">Reference proteome</keyword>
<comment type="caution">
    <text evidence="2">The sequence shown here is derived from an EMBL/GenBank/DDBJ whole genome shotgun (WGS) entry which is preliminary data.</text>
</comment>
<dbReference type="PROSITE" id="PS50943">
    <property type="entry name" value="HTH_CROC1"/>
    <property type="match status" value="1"/>
</dbReference>
<evidence type="ECO:0000313" key="2">
    <source>
        <dbReference type="EMBL" id="GAA0757685.1"/>
    </source>
</evidence>
<dbReference type="SUPFAM" id="SSF47413">
    <property type="entry name" value="lambda repressor-like DNA-binding domains"/>
    <property type="match status" value="1"/>
</dbReference>
<dbReference type="InterPro" id="IPR001387">
    <property type="entry name" value="Cro/C1-type_HTH"/>
</dbReference>
<dbReference type="InterPro" id="IPR010982">
    <property type="entry name" value="Lambda_DNA-bd_dom_sf"/>
</dbReference>
<proteinExistence type="predicted"/>
<dbReference type="Pfam" id="PF13560">
    <property type="entry name" value="HTH_31"/>
    <property type="match status" value="1"/>
</dbReference>
<dbReference type="CDD" id="cd00093">
    <property type="entry name" value="HTH_XRE"/>
    <property type="match status" value="1"/>
</dbReference>
<dbReference type="Gene3D" id="1.10.260.40">
    <property type="entry name" value="lambda repressor-like DNA-binding domains"/>
    <property type="match status" value="1"/>
</dbReference>
<organism evidence="2 3">
    <name type="scientific">Psychroflexus lacisalsi</name>
    <dbReference type="NCBI Taxonomy" id="503928"/>
    <lineage>
        <taxon>Bacteria</taxon>
        <taxon>Pseudomonadati</taxon>
        <taxon>Bacteroidota</taxon>
        <taxon>Flavobacteriia</taxon>
        <taxon>Flavobacteriales</taxon>
        <taxon>Flavobacteriaceae</taxon>
        <taxon>Psychroflexus</taxon>
    </lineage>
</organism>
<gene>
    <name evidence="2" type="ORF">GCM10009433_14180</name>
</gene>
<feature type="domain" description="HTH cro/C1-type" evidence="1">
    <location>
        <begin position="23"/>
        <end position="78"/>
    </location>
</feature>
<reference evidence="3" key="1">
    <citation type="journal article" date="2019" name="Int. J. Syst. Evol. Microbiol.">
        <title>The Global Catalogue of Microorganisms (GCM) 10K type strain sequencing project: providing services to taxonomists for standard genome sequencing and annotation.</title>
        <authorList>
            <consortium name="The Broad Institute Genomics Platform"/>
            <consortium name="The Broad Institute Genome Sequencing Center for Infectious Disease"/>
            <person name="Wu L."/>
            <person name="Ma J."/>
        </authorList>
    </citation>
    <scope>NUCLEOTIDE SEQUENCE [LARGE SCALE GENOMIC DNA]</scope>
    <source>
        <strain evidence="3">JCM 16231</strain>
    </source>
</reference>
<dbReference type="EMBL" id="BAAAGG010000005">
    <property type="protein sequence ID" value="GAA0757685.1"/>
    <property type="molecule type" value="Genomic_DNA"/>
</dbReference>
<dbReference type="SMART" id="SM00530">
    <property type="entry name" value="HTH_XRE"/>
    <property type="match status" value="1"/>
</dbReference>
<protein>
    <recommendedName>
        <fullName evidence="1">HTH cro/C1-type domain-containing protein</fullName>
    </recommendedName>
</protein>
<evidence type="ECO:0000259" key="1">
    <source>
        <dbReference type="PROSITE" id="PS50943"/>
    </source>
</evidence>
<evidence type="ECO:0000313" key="3">
    <source>
        <dbReference type="Proteomes" id="UP001500185"/>
    </source>
</evidence>
<dbReference type="Proteomes" id="UP001500185">
    <property type="component" value="Unassembled WGS sequence"/>
</dbReference>
<dbReference type="RefSeq" id="WP_224453952.1">
    <property type="nucleotide sequence ID" value="NZ_BAAAGG010000005.1"/>
</dbReference>